<feature type="transmembrane region" description="Helical" evidence="6">
    <location>
        <begin position="269"/>
        <end position="288"/>
    </location>
</feature>
<dbReference type="Pfam" id="PF02653">
    <property type="entry name" value="BPD_transp_2"/>
    <property type="match status" value="1"/>
</dbReference>
<evidence type="ECO:0000256" key="5">
    <source>
        <dbReference type="ARBA" id="ARBA00023136"/>
    </source>
</evidence>
<dbReference type="CDD" id="cd06580">
    <property type="entry name" value="TM_PBP1_transp_TpRbsC_like"/>
    <property type="match status" value="1"/>
</dbReference>
<evidence type="ECO:0000256" key="6">
    <source>
        <dbReference type="SAM" id="Phobius"/>
    </source>
</evidence>
<protein>
    <submittedName>
        <fullName evidence="7">Nucleoside ABC transporter membrane protein</fullName>
    </submittedName>
</protein>
<keyword evidence="8" id="KW-1185">Reference proteome</keyword>
<proteinExistence type="predicted"/>
<evidence type="ECO:0000313" key="8">
    <source>
        <dbReference type="Proteomes" id="UP000192783"/>
    </source>
</evidence>
<comment type="subcellular location">
    <subcellularLocation>
        <location evidence="1">Cell membrane</location>
        <topology evidence="1">Multi-pass membrane protein</topology>
    </subcellularLocation>
</comment>
<dbReference type="Proteomes" id="UP000192783">
    <property type="component" value="Unassembled WGS sequence"/>
</dbReference>
<dbReference type="InterPro" id="IPR001851">
    <property type="entry name" value="ABC_transp_permease"/>
</dbReference>
<evidence type="ECO:0000256" key="4">
    <source>
        <dbReference type="ARBA" id="ARBA00022989"/>
    </source>
</evidence>
<dbReference type="AlphaFoldDB" id="A0A1W1XUF7"/>
<reference evidence="7 8" key="1">
    <citation type="submission" date="2017-04" db="EMBL/GenBank/DDBJ databases">
        <authorList>
            <person name="Afonso C.L."/>
            <person name="Miller P.J."/>
            <person name="Scott M.A."/>
            <person name="Spackman E."/>
            <person name="Goraichik I."/>
            <person name="Dimitrov K.M."/>
            <person name="Suarez D.L."/>
            <person name="Swayne D.E."/>
        </authorList>
    </citation>
    <scope>NUCLEOTIDE SEQUENCE [LARGE SCALE GENOMIC DNA]</scope>
    <source>
        <strain evidence="7 8">DSM 13146</strain>
    </source>
</reference>
<feature type="transmembrane region" description="Helical" evidence="6">
    <location>
        <begin position="244"/>
        <end position="263"/>
    </location>
</feature>
<dbReference type="PANTHER" id="PTHR43370">
    <property type="entry name" value="SUGAR ABC TRANSPORTER INTEGRAL MEMBRANE PROTEIN-RELATED"/>
    <property type="match status" value="1"/>
</dbReference>
<evidence type="ECO:0000256" key="2">
    <source>
        <dbReference type="ARBA" id="ARBA00022475"/>
    </source>
</evidence>
<sequence length="326" mass="34895">MMELSFQVLMAGVLAGAAPLILATMGETLTEKAGVINLSLDGTILLSAMTAFVVAYESHSLILAFLAAGLVGVMVAAVVAGAGIYLGQSQVAVGFVLTLMCRDLAYFLGNPYSRLQGPQVGLTPLPFLKDIPGLGPVLFQQSWITYASVALIAATWAFIYRTRWGLELRAVGEHPHAAYARGINARRVQLTYALVGGFLVGLAGAAFSLCTKPGWGRPQGAEGMGWIALAIVIFGGWEPVKVALGTYLFALLQILGISLQGVLPSVPTQVFQVAPFPLMIFTLVFMHLSQRPGAERWAAGRPWLLRLMRLLRGTAPRALGQPYRQE</sequence>
<dbReference type="GO" id="GO:0022857">
    <property type="term" value="F:transmembrane transporter activity"/>
    <property type="evidence" value="ECO:0007669"/>
    <property type="project" value="InterPro"/>
</dbReference>
<evidence type="ECO:0000313" key="7">
    <source>
        <dbReference type="EMBL" id="SMC27484.1"/>
    </source>
</evidence>
<dbReference type="GO" id="GO:0005886">
    <property type="term" value="C:plasma membrane"/>
    <property type="evidence" value="ECO:0007669"/>
    <property type="project" value="UniProtKB-SubCell"/>
</dbReference>
<keyword evidence="4 6" id="KW-1133">Transmembrane helix</keyword>
<name>A0A1W1XUF7_9BACT</name>
<gene>
    <name evidence="7" type="ORF">SAMN02746041_02974</name>
</gene>
<organism evidence="7 8">
    <name type="scientific">Desulfacinum hydrothermale DSM 13146</name>
    <dbReference type="NCBI Taxonomy" id="1121390"/>
    <lineage>
        <taxon>Bacteria</taxon>
        <taxon>Pseudomonadati</taxon>
        <taxon>Thermodesulfobacteriota</taxon>
        <taxon>Syntrophobacteria</taxon>
        <taxon>Syntrophobacterales</taxon>
        <taxon>Syntrophobacteraceae</taxon>
        <taxon>Desulfacinum</taxon>
    </lineage>
</organism>
<dbReference type="STRING" id="1121390.SAMN02746041_02974"/>
<dbReference type="RefSeq" id="WP_139796662.1">
    <property type="nucleotide sequence ID" value="NZ_FWXF01000021.1"/>
</dbReference>
<dbReference type="OrthoDB" id="9792579at2"/>
<evidence type="ECO:0000256" key="3">
    <source>
        <dbReference type="ARBA" id="ARBA00022692"/>
    </source>
</evidence>
<feature type="transmembrane region" description="Helical" evidence="6">
    <location>
        <begin position="33"/>
        <end position="54"/>
    </location>
</feature>
<feature type="transmembrane region" description="Helical" evidence="6">
    <location>
        <begin position="143"/>
        <end position="160"/>
    </location>
</feature>
<keyword evidence="2" id="KW-1003">Cell membrane</keyword>
<keyword evidence="3 6" id="KW-0812">Transmembrane</keyword>
<feature type="transmembrane region" description="Helical" evidence="6">
    <location>
        <begin position="190"/>
        <end position="209"/>
    </location>
</feature>
<dbReference type="PANTHER" id="PTHR43370:SF2">
    <property type="entry name" value="ABC TRANSPORTER PERMEASE PROTEIN"/>
    <property type="match status" value="1"/>
</dbReference>
<keyword evidence="5 6" id="KW-0472">Membrane</keyword>
<accession>A0A1W1XUF7</accession>
<feature type="transmembrane region" description="Helical" evidence="6">
    <location>
        <begin position="61"/>
        <end position="86"/>
    </location>
</feature>
<evidence type="ECO:0000256" key="1">
    <source>
        <dbReference type="ARBA" id="ARBA00004651"/>
    </source>
</evidence>
<feature type="transmembrane region" description="Helical" evidence="6">
    <location>
        <begin position="221"/>
        <end position="237"/>
    </location>
</feature>
<dbReference type="EMBL" id="FWXF01000021">
    <property type="protein sequence ID" value="SMC27484.1"/>
    <property type="molecule type" value="Genomic_DNA"/>
</dbReference>